<dbReference type="InterPro" id="IPR050224">
    <property type="entry name" value="TALE_homeobox"/>
</dbReference>
<feature type="DNA-binding region" description="Homeobox" evidence="4">
    <location>
        <begin position="75"/>
        <end position="137"/>
    </location>
</feature>
<dbReference type="GeneID" id="31363613"/>
<organism evidence="6 7">
    <name type="scientific">Heterostelium pallidum (strain ATCC 26659 / Pp 5 / PN500)</name>
    <name type="common">Cellular slime mold</name>
    <name type="synonym">Polysphondylium pallidum</name>
    <dbReference type="NCBI Taxonomy" id="670386"/>
    <lineage>
        <taxon>Eukaryota</taxon>
        <taxon>Amoebozoa</taxon>
        <taxon>Evosea</taxon>
        <taxon>Eumycetozoa</taxon>
        <taxon>Dictyostelia</taxon>
        <taxon>Acytosteliales</taxon>
        <taxon>Acytosteliaceae</taxon>
        <taxon>Heterostelium</taxon>
    </lineage>
</organism>
<dbReference type="CDD" id="cd00086">
    <property type="entry name" value="homeodomain"/>
    <property type="match status" value="1"/>
</dbReference>
<accession>D3BIQ0</accession>
<keyword evidence="2 4" id="KW-0371">Homeobox</keyword>
<keyword evidence="3 4" id="KW-0539">Nucleus</keyword>
<keyword evidence="7" id="KW-1185">Reference proteome</keyword>
<protein>
    <recommendedName>
        <fullName evidence="5">Homeobox domain-containing protein</fullName>
    </recommendedName>
</protein>
<dbReference type="InterPro" id="IPR008422">
    <property type="entry name" value="KN_HD"/>
</dbReference>
<evidence type="ECO:0000256" key="3">
    <source>
        <dbReference type="ARBA" id="ARBA00023242"/>
    </source>
</evidence>
<dbReference type="InterPro" id="IPR001356">
    <property type="entry name" value="HD"/>
</dbReference>
<dbReference type="SUPFAM" id="SSF46689">
    <property type="entry name" value="Homeodomain-like"/>
    <property type="match status" value="1"/>
</dbReference>
<dbReference type="PROSITE" id="PS50071">
    <property type="entry name" value="HOMEOBOX_2"/>
    <property type="match status" value="1"/>
</dbReference>
<dbReference type="STRING" id="670386.D3BIQ0"/>
<feature type="domain" description="Homeobox" evidence="5">
    <location>
        <begin position="73"/>
        <end position="136"/>
    </location>
</feature>
<dbReference type="GO" id="GO:0003677">
    <property type="term" value="F:DNA binding"/>
    <property type="evidence" value="ECO:0007669"/>
    <property type="project" value="UniProtKB-UniRule"/>
</dbReference>
<proteinExistence type="predicted"/>
<dbReference type="Proteomes" id="UP000001396">
    <property type="component" value="Unassembled WGS sequence"/>
</dbReference>
<evidence type="ECO:0000256" key="2">
    <source>
        <dbReference type="ARBA" id="ARBA00023155"/>
    </source>
</evidence>
<gene>
    <name evidence="6" type="ORF">PPL_08133</name>
</gene>
<evidence type="ECO:0000313" key="7">
    <source>
        <dbReference type="Proteomes" id="UP000001396"/>
    </source>
</evidence>
<evidence type="ECO:0000256" key="1">
    <source>
        <dbReference type="ARBA" id="ARBA00023125"/>
    </source>
</evidence>
<name>D3BIQ0_HETP5</name>
<reference evidence="6 7" key="1">
    <citation type="journal article" date="2011" name="Genome Res.">
        <title>Phylogeny-wide analysis of social amoeba genomes highlights ancient origins for complex intercellular communication.</title>
        <authorList>
            <person name="Heidel A.J."/>
            <person name="Lawal H.M."/>
            <person name="Felder M."/>
            <person name="Schilde C."/>
            <person name="Helps N.R."/>
            <person name="Tunggal B."/>
            <person name="Rivero F."/>
            <person name="John U."/>
            <person name="Schleicher M."/>
            <person name="Eichinger L."/>
            <person name="Platzer M."/>
            <person name="Noegel A.A."/>
            <person name="Schaap P."/>
            <person name="Gloeckner G."/>
        </authorList>
    </citation>
    <scope>NUCLEOTIDE SEQUENCE [LARGE SCALE GENOMIC DNA]</scope>
    <source>
        <strain evidence="7">ATCC 26659 / Pp 5 / PN500</strain>
    </source>
</reference>
<dbReference type="SMART" id="SM00389">
    <property type="entry name" value="HOX"/>
    <property type="match status" value="1"/>
</dbReference>
<dbReference type="PANTHER" id="PTHR11850">
    <property type="entry name" value="HOMEOBOX PROTEIN TRANSCRIPTION FACTORS"/>
    <property type="match status" value="1"/>
</dbReference>
<comment type="caution">
    <text evidence="6">The sequence shown here is derived from an EMBL/GenBank/DDBJ whole genome shotgun (WGS) entry which is preliminary data.</text>
</comment>
<dbReference type="Gene3D" id="1.10.10.60">
    <property type="entry name" value="Homeodomain-like"/>
    <property type="match status" value="1"/>
</dbReference>
<dbReference type="RefSeq" id="XP_020430798.1">
    <property type="nucleotide sequence ID" value="XM_020578959.1"/>
</dbReference>
<dbReference type="GO" id="GO:0005634">
    <property type="term" value="C:nucleus"/>
    <property type="evidence" value="ECO:0007669"/>
    <property type="project" value="UniProtKB-SubCell"/>
</dbReference>
<dbReference type="Pfam" id="PF05920">
    <property type="entry name" value="Homeobox_KN"/>
    <property type="match status" value="1"/>
</dbReference>
<evidence type="ECO:0000256" key="4">
    <source>
        <dbReference type="PROSITE-ProRule" id="PRU00108"/>
    </source>
</evidence>
<comment type="subcellular location">
    <subcellularLocation>
        <location evidence="4">Nucleus</location>
    </subcellularLocation>
</comment>
<dbReference type="GO" id="GO:0006355">
    <property type="term" value="P:regulation of DNA-templated transcription"/>
    <property type="evidence" value="ECO:0007669"/>
    <property type="project" value="InterPro"/>
</dbReference>
<keyword evidence="1 4" id="KW-0238">DNA-binding</keyword>
<evidence type="ECO:0000313" key="6">
    <source>
        <dbReference type="EMBL" id="EFA78674.1"/>
    </source>
</evidence>
<dbReference type="InParanoid" id="D3BIQ0"/>
<evidence type="ECO:0000259" key="5">
    <source>
        <dbReference type="PROSITE" id="PS50071"/>
    </source>
</evidence>
<dbReference type="EMBL" id="ADBJ01000037">
    <property type="protein sequence ID" value="EFA78674.1"/>
    <property type="molecule type" value="Genomic_DNA"/>
</dbReference>
<sequence length="149" mass="17224">MDSSNYVQTQLQQQGTVNQNHMKMNESELLSILCNSIWDSVHVDKNYFESNGQPDINIFISLFHQPCDLNSLRSKAKKNSNLSKDATSVLKEWFINNLVKPYPTQSEKEELASQSGLTVAQVSNWFINSRRRNLDRLRKQYNVVVSDKK</sequence>
<dbReference type="AlphaFoldDB" id="D3BIQ0"/>
<dbReference type="InterPro" id="IPR009057">
    <property type="entry name" value="Homeodomain-like_sf"/>
</dbReference>